<evidence type="ECO:0000313" key="6">
    <source>
        <dbReference type="EMBL" id="KKB43357.1"/>
    </source>
</evidence>
<dbReference type="PANTHER" id="PTHR37306">
    <property type="entry name" value="COLICIN V PRODUCTION PROTEIN"/>
    <property type="match status" value="1"/>
</dbReference>
<dbReference type="Proteomes" id="UP000031563">
    <property type="component" value="Unassembled WGS sequence"/>
</dbReference>
<dbReference type="STRING" id="1221996.QY95_01602"/>
<gene>
    <name evidence="6" type="ORF">QY95_01602</name>
</gene>
<evidence type="ECO:0000256" key="3">
    <source>
        <dbReference type="ARBA" id="ARBA00022989"/>
    </source>
</evidence>
<dbReference type="AlphaFoldDB" id="A0A0F5HPQ6"/>
<comment type="subcellular location">
    <subcellularLocation>
        <location evidence="1">Membrane</location>
        <topology evidence="1">Multi-pass membrane protein</topology>
    </subcellularLocation>
</comment>
<dbReference type="GO" id="GO:0009403">
    <property type="term" value="P:toxin biosynthetic process"/>
    <property type="evidence" value="ECO:0007669"/>
    <property type="project" value="InterPro"/>
</dbReference>
<comment type="caution">
    <text evidence="6">The sequence shown here is derived from an EMBL/GenBank/DDBJ whole genome shotgun (WGS) entry which is preliminary data.</text>
</comment>
<name>A0A0F5HPQ6_BACTR</name>
<evidence type="ECO:0000256" key="2">
    <source>
        <dbReference type="ARBA" id="ARBA00022692"/>
    </source>
</evidence>
<reference evidence="6" key="1">
    <citation type="submission" date="2015-02" db="EMBL/GenBank/DDBJ databases">
        <title>Genome Assembly of Bacillaceae bacterium MTCC 8252.</title>
        <authorList>
            <person name="Verma A."/>
            <person name="Khatri I."/>
            <person name="Mual P."/>
            <person name="Subramanian S."/>
            <person name="Krishnamurthi S."/>
        </authorList>
    </citation>
    <scope>NUCLEOTIDE SEQUENCE [LARGE SCALE GENOMIC DNA]</scope>
    <source>
        <strain evidence="6">MTCC 8252</strain>
    </source>
</reference>
<evidence type="ECO:0000256" key="4">
    <source>
        <dbReference type="ARBA" id="ARBA00023136"/>
    </source>
</evidence>
<accession>A0A0F5HPQ6</accession>
<keyword evidence="3 5" id="KW-1133">Transmembrane helix</keyword>
<evidence type="ECO:0000256" key="5">
    <source>
        <dbReference type="SAM" id="Phobius"/>
    </source>
</evidence>
<accession>A0A0F5IDV3</accession>
<evidence type="ECO:0000313" key="7">
    <source>
        <dbReference type="Proteomes" id="UP000031563"/>
    </source>
</evidence>
<dbReference type="GO" id="GO:0016020">
    <property type="term" value="C:membrane"/>
    <property type="evidence" value="ECO:0007669"/>
    <property type="project" value="UniProtKB-SubCell"/>
</dbReference>
<feature type="transmembrane region" description="Helical" evidence="5">
    <location>
        <begin position="119"/>
        <end position="139"/>
    </location>
</feature>
<organism evidence="6 7">
    <name type="scientific">Bacillus thermotolerans</name>
    <name type="common">Quasibacillus thermotolerans</name>
    <dbReference type="NCBI Taxonomy" id="1221996"/>
    <lineage>
        <taxon>Bacteria</taxon>
        <taxon>Bacillati</taxon>
        <taxon>Bacillota</taxon>
        <taxon>Bacilli</taxon>
        <taxon>Bacillales</taxon>
        <taxon>Bacillaceae</taxon>
        <taxon>Bacillus</taxon>
    </lineage>
</organism>
<dbReference type="Pfam" id="PF02674">
    <property type="entry name" value="Colicin_V"/>
    <property type="match status" value="1"/>
</dbReference>
<proteinExistence type="predicted"/>
<keyword evidence="7" id="KW-1185">Reference proteome</keyword>
<evidence type="ECO:0000256" key="1">
    <source>
        <dbReference type="ARBA" id="ARBA00004141"/>
    </source>
</evidence>
<feature type="transmembrane region" description="Helical" evidence="5">
    <location>
        <begin position="27"/>
        <end position="44"/>
    </location>
</feature>
<dbReference type="InterPro" id="IPR003825">
    <property type="entry name" value="Colicin-V_CvpA"/>
</dbReference>
<protein>
    <submittedName>
        <fullName evidence="6">Colicin V production protein</fullName>
    </submittedName>
</protein>
<sequence>MVDIVLLFFLFMGIVVGLRRGFVLQFFHIGGSLIAIIAALALRGQVAPLLEQWIPAPPIDEQSRLIFLSSGFESFYYGALAFILIFIIVKVALSILASFLNGLAGIPILREVNKIGGGLLGFVEVYLVLFVLLYLVALLPNGISTAIADSFVADYMIHRTPYLSETLKNFNLLDQLDRFSF</sequence>
<keyword evidence="2 5" id="KW-0812">Transmembrane</keyword>
<dbReference type="RefSeq" id="WP_039238488.1">
    <property type="nucleotide sequence ID" value="NZ_JWIQ02000070.1"/>
</dbReference>
<dbReference type="OrthoDB" id="1809613at2"/>
<keyword evidence="4 5" id="KW-0472">Membrane</keyword>
<feature type="transmembrane region" description="Helical" evidence="5">
    <location>
        <begin position="74"/>
        <end position="99"/>
    </location>
</feature>
<dbReference type="EMBL" id="JWIR02000003">
    <property type="protein sequence ID" value="KKB43357.1"/>
    <property type="molecule type" value="Genomic_DNA"/>
</dbReference>
<dbReference type="PANTHER" id="PTHR37306:SF1">
    <property type="entry name" value="COLICIN V PRODUCTION PROTEIN"/>
    <property type="match status" value="1"/>
</dbReference>